<feature type="region of interest" description="Disordered" evidence="1">
    <location>
        <begin position="54"/>
        <end position="111"/>
    </location>
</feature>
<accession>A0A9W8JAZ5</accession>
<evidence type="ECO:0000313" key="2">
    <source>
        <dbReference type="EMBL" id="KAJ2932546.1"/>
    </source>
</evidence>
<proteinExistence type="predicted"/>
<dbReference type="EMBL" id="JANBPK010000770">
    <property type="protein sequence ID" value="KAJ2932546.1"/>
    <property type="molecule type" value="Genomic_DNA"/>
</dbReference>
<name>A0A9W8JAZ5_9AGAR</name>
<evidence type="ECO:0000313" key="3">
    <source>
        <dbReference type="Proteomes" id="UP001140091"/>
    </source>
</evidence>
<dbReference type="OrthoDB" id="10685445at2759"/>
<reference evidence="2" key="1">
    <citation type="submission" date="2022-06" db="EMBL/GenBank/DDBJ databases">
        <title>Genome Sequence of Candolleomyces eurysporus.</title>
        <authorList>
            <person name="Buettner E."/>
        </authorList>
    </citation>
    <scope>NUCLEOTIDE SEQUENCE</scope>
    <source>
        <strain evidence="2">VTCC 930004</strain>
    </source>
</reference>
<feature type="non-terminal residue" evidence="2">
    <location>
        <position position="1"/>
    </location>
</feature>
<dbReference type="Proteomes" id="UP001140091">
    <property type="component" value="Unassembled WGS sequence"/>
</dbReference>
<evidence type="ECO:0000256" key="1">
    <source>
        <dbReference type="SAM" id="MobiDB-lite"/>
    </source>
</evidence>
<comment type="caution">
    <text evidence="2">The sequence shown here is derived from an EMBL/GenBank/DDBJ whole genome shotgun (WGS) entry which is preliminary data.</text>
</comment>
<organism evidence="2 3">
    <name type="scientific">Candolleomyces eurysporus</name>
    <dbReference type="NCBI Taxonomy" id="2828524"/>
    <lineage>
        <taxon>Eukaryota</taxon>
        <taxon>Fungi</taxon>
        <taxon>Dikarya</taxon>
        <taxon>Basidiomycota</taxon>
        <taxon>Agaricomycotina</taxon>
        <taxon>Agaricomycetes</taxon>
        <taxon>Agaricomycetidae</taxon>
        <taxon>Agaricales</taxon>
        <taxon>Agaricineae</taxon>
        <taxon>Psathyrellaceae</taxon>
        <taxon>Candolleomyces</taxon>
    </lineage>
</organism>
<protein>
    <submittedName>
        <fullName evidence="2">Uncharacterized protein</fullName>
    </submittedName>
</protein>
<dbReference type="AlphaFoldDB" id="A0A9W8JAZ5"/>
<gene>
    <name evidence="2" type="ORF">H1R20_g4574</name>
</gene>
<sequence>MSKPFQQQDTLLVKKFVSMILEKYPELHQYVDGWPVVVIIKRFLRSCKDYKTKQKGETASSSMHTSSQSKKRAHHTGPEDDEPPSKRYRVLQTLHALDPSPDSEYGPESGFDPSSFYELESKSHDEDSLYGHHHRLHVNPDAVLPLVVANASADIYTSFRNGLTNSRTTPHRYLVLAAV</sequence>
<keyword evidence="3" id="KW-1185">Reference proteome</keyword>